<dbReference type="SMART" id="SM00343">
    <property type="entry name" value="ZnF_C2HC"/>
    <property type="match status" value="3"/>
</dbReference>
<organism evidence="3 4">
    <name type="scientific">Protea cynaroides</name>
    <dbReference type="NCBI Taxonomy" id="273540"/>
    <lineage>
        <taxon>Eukaryota</taxon>
        <taxon>Viridiplantae</taxon>
        <taxon>Streptophyta</taxon>
        <taxon>Embryophyta</taxon>
        <taxon>Tracheophyta</taxon>
        <taxon>Spermatophyta</taxon>
        <taxon>Magnoliopsida</taxon>
        <taxon>Proteales</taxon>
        <taxon>Proteaceae</taxon>
        <taxon>Protea</taxon>
    </lineage>
</organism>
<name>A0A9Q0QZ67_9MAGN</name>
<dbReference type="PANTHER" id="PTHR46328">
    <property type="entry name" value="FAR-RED IMPAIRED RESPONSIVE (FAR1) FAMILY PROTEIN-RELATED"/>
    <property type="match status" value="1"/>
</dbReference>
<protein>
    <recommendedName>
        <fullName evidence="2">CCHC-type domain-containing protein</fullName>
    </recommendedName>
</protein>
<accession>A0A9Q0QZ67</accession>
<dbReference type="InterPro" id="IPR004330">
    <property type="entry name" value="FAR1_DNA_bnd_dom"/>
</dbReference>
<evidence type="ECO:0000313" key="3">
    <source>
        <dbReference type="EMBL" id="KAJ4977485.1"/>
    </source>
</evidence>
<dbReference type="OrthoDB" id="751756at2759"/>
<evidence type="ECO:0000256" key="1">
    <source>
        <dbReference type="SAM" id="MobiDB-lite"/>
    </source>
</evidence>
<evidence type="ECO:0000313" key="4">
    <source>
        <dbReference type="Proteomes" id="UP001141806"/>
    </source>
</evidence>
<feature type="region of interest" description="Disordered" evidence="1">
    <location>
        <begin position="358"/>
        <end position="383"/>
    </location>
</feature>
<dbReference type="EMBL" id="JAMYWD010000003">
    <property type="protein sequence ID" value="KAJ4977485.1"/>
    <property type="molecule type" value="Genomic_DNA"/>
</dbReference>
<comment type="caution">
    <text evidence="3">The sequence shown here is derived from an EMBL/GenBank/DDBJ whole genome shotgun (WGS) entry which is preliminary data.</text>
</comment>
<dbReference type="GO" id="GO:0008270">
    <property type="term" value="F:zinc ion binding"/>
    <property type="evidence" value="ECO:0007669"/>
    <property type="project" value="InterPro"/>
</dbReference>
<dbReference type="Proteomes" id="UP001141806">
    <property type="component" value="Unassembled WGS sequence"/>
</dbReference>
<dbReference type="InterPro" id="IPR036875">
    <property type="entry name" value="Znf_CCHC_sf"/>
</dbReference>
<feature type="domain" description="CCHC-type" evidence="2">
    <location>
        <begin position="235"/>
        <end position="251"/>
    </location>
</feature>
<dbReference type="InterPro" id="IPR001878">
    <property type="entry name" value="Znf_CCHC"/>
</dbReference>
<reference evidence="3" key="1">
    <citation type="journal article" date="2023" name="Plant J.">
        <title>The genome of the king protea, Protea cynaroides.</title>
        <authorList>
            <person name="Chang J."/>
            <person name="Duong T.A."/>
            <person name="Schoeman C."/>
            <person name="Ma X."/>
            <person name="Roodt D."/>
            <person name="Barker N."/>
            <person name="Li Z."/>
            <person name="Van de Peer Y."/>
            <person name="Mizrachi E."/>
        </authorList>
    </citation>
    <scope>NUCLEOTIDE SEQUENCE</scope>
    <source>
        <tissue evidence="3">Young leaves</tissue>
    </source>
</reference>
<feature type="domain" description="CCHC-type" evidence="2">
    <location>
        <begin position="284"/>
        <end position="300"/>
    </location>
</feature>
<feature type="compositionally biased region" description="Low complexity" evidence="1">
    <location>
        <begin position="311"/>
        <end position="321"/>
    </location>
</feature>
<proteinExistence type="predicted"/>
<feature type="compositionally biased region" description="Polar residues" evidence="1">
    <location>
        <begin position="364"/>
        <end position="376"/>
    </location>
</feature>
<feature type="region of interest" description="Disordered" evidence="1">
    <location>
        <begin position="296"/>
        <end position="322"/>
    </location>
</feature>
<feature type="region of interest" description="Disordered" evidence="1">
    <location>
        <begin position="212"/>
        <end position="232"/>
    </location>
</feature>
<dbReference type="SUPFAM" id="SSF57756">
    <property type="entry name" value="Retrovirus zinc finger-like domains"/>
    <property type="match status" value="1"/>
</dbReference>
<sequence length="420" mass="47103">MLDLSEIEDGADGRDNGVSEKSIRVPIVGMSFKSENEAYKFYNAYARTKGFGVKKLQGDRARKDGIQVEAINRIFACVKEGMRDDSNKSYRDKEVQYQDIRRTDCKAAMQINKGSNCWFITKFIEEHNHELVPSLWHLQRTFDVLIHIAKESKERCDVAMDCLKEAIHKCSHIEVRSNAGLYVSQGGASNSQQESNRLINFDYNSFSDPAMTKGWPASSKPKARYDRPPSKNRNKCRNCDELGHNLRTCPLPLDPQRLKSWKPAMWPANSTPEELSDEAKNRNKCGNCDGLGHNMRTCPLPPNKQRDKSGKATTPTTSKPKAWYDQVDNHNKCGNCNALGHSPRTCPMPLNPAYSKSQKRHAMQSPSNVQGSSSDHCQGEPRFELGIDSRGAGILATQVAFQASLAAGGHPRNNYYLSMN</sequence>
<keyword evidence="4" id="KW-1185">Reference proteome</keyword>
<gene>
    <name evidence="3" type="ORF">NE237_002591</name>
</gene>
<dbReference type="GO" id="GO:0003676">
    <property type="term" value="F:nucleic acid binding"/>
    <property type="evidence" value="ECO:0007669"/>
    <property type="project" value="InterPro"/>
</dbReference>
<dbReference type="Gene3D" id="4.10.60.10">
    <property type="entry name" value="Zinc finger, CCHC-type"/>
    <property type="match status" value="1"/>
</dbReference>
<dbReference type="AlphaFoldDB" id="A0A9Q0QZ67"/>
<evidence type="ECO:0000259" key="2">
    <source>
        <dbReference type="SMART" id="SM00343"/>
    </source>
</evidence>
<dbReference type="Pfam" id="PF03101">
    <property type="entry name" value="FAR1"/>
    <property type="match status" value="1"/>
</dbReference>
<feature type="domain" description="CCHC-type" evidence="2">
    <location>
        <begin position="332"/>
        <end position="348"/>
    </location>
</feature>